<name>A0A3M4KNA3_PSEA0</name>
<dbReference type="SUPFAM" id="SSF56281">
    <property type="entry name" value="Metallo-hydrolase/oxidoreductase"/>
    <property type="match status" value="1"/>
</dbReference>
<sequence>MSVVVRVLQANHGDCILVTHEGPVSVFNVLIDGGPSQTFRYGPRERYPGALCVVLDELKSKVQQIDLLVLTHIDDDHIKGLIKAFERPDYLRVMVKKIWFNSSRLITRYFDSAEISENNIILSSESPETSVKQGKELEALLDEIGCDRAPLIMAGQCYDIGPLRFQILSPGVEQLKKLLHKWPAEEDLGETSSHKNDYHLSLTDIWTDDKFENDGSDYNGSSIAFILECDGKSMLFLGDAHDDVVINSLRSWGYTDTNKLKLELVKISHHASQYNTSEDFISLLDCSRYVVSTNGVKHGLPNKRAIARLIRSTSGKILFNYPGVIAPLLLAHEVEEYSSRLDVLGGELRF</sequence>
<feature type="domain" description="Metallo-beta-lactamase" evidence="1">
    <location>
        <begin position="27"/>
        <end position="107"/>
    </location>
</feature>
<gene>
    <name evidence="2" type="ORF">ALQ05_01221</name>
</gene>
<accession>A0A3M4KNA3</accession>
<dbReference type="InterPro" id="IPR052159">
    <property type="entry name" value="Competence_DNA_uptake"/>
</dbReference>
<dbReference type="AlphaFoldDB" id="A0A3M4KNA3"/>
<dbReference type="PANTHER" id="PTHR30619">
    <property type="entry name" value="DNA INTERNALIZATION/COMPETENCE PROTEIN COMEC/REC2"/>
    <property type="match status" value="1"/>
</dbReference>
<proteinExistence type="predicted"/>
<organism evidence="2 3">
    <name type="scientific">Pseudomonas amygdali pv. mori</name>
    <dbReference type="NCBI Taxonomy" id="34065"/>
    <lineage>
        <taxon>Bacteria</taxon>
        <taxon>Pseudomonadati</taxon>
        <taxon>Pseudomonadota</taxon>
        <taxon>Gammaproteobacteria</taxon>
        <taxon>Pseudomonadales</taxon>
        <taxon>Pseudomonadaceae</taxon>
        <taxon>Pseudomonas</taxon>
        <taxon>Pseudomonas amygdali</taxon>
    </lineage>
</organism>
<evidence type="ECO:0000313" key="3">
    <source>
        <dbReference type="Proteomes" id="UP000279553"/>
    </source>
</evidence>
<evidence type="ECO:0000259" key="1">
    <source>
        <dbReference type="Pfam" id="PF00753"/>
    </source>
</evidence>
<dbReference type="InterPro" id="IPR036866">
    <property type="entry name" value="RibonucZ/Hydroxyglut_hydro"/>
</dbReference>
<evidence type="ECO:0000313" key="2">
    <source>
        <dbReference type="EMBL" id="RMQ30716.1"/>
    </source>
</evidence>
<comment type="caution">
    <text evidence="2">The sequence shown here is derived from an EMBL/GenBank/DDBJ whole genome shotgun (WGS) entry which is preliminary data.</text>
</comment>
<dbReference type="EMBL" id="RBRD01000292">
    <property type="protein sequence ID" value="RMQ30716.1"/>
    <property type="molecule type" value="Genomic_DNA"/>
</dbReference>
<protein>
    <recommendedName>
        <fullName evidence="1">Metallo-beta-lactamase domain-containing protein</fullName>
    </recommendedName>
</protein>
<reference evidence="2 3" key="1">
    <citation type="submission" date="2018-08" db="EMBL/GenBank/DDBJ databases">
        <title>Recombination of ecologically and evolutionarily significant loci maintains genetic cohesion in the Pseudomonas syringae species complex.</title>
        <authorList>
            <person name="Dillon M."/>
            <person name="Thakur S."/>
            <person name="Almeida R.N.D."/>
            <person name="Weir B.S."/>
            <person name="Guttman D.S."/>
        </authorList>
    </citation>
    <scope>NUCLEOTIDE SEQUENCE [LARGE SCALE GENOMIC DNA]</scope>
    <source>
        <strain evidence="2 3">ICMP 535</strain>
    </source>
</reference>
<dbReference type="Gene3D" id="3.60.15.10">
    <property type="entry name" value="Ribonuclease Z/Hydroxyacylglutathione hydrolase-like"/>
    <property type="match status" value="1"/>
</dbReference>
<dbReference type="PANTHER" id="PTHR30619:SF1">
    <property type="entry name" value="RECOMBINATION PROTEIN 2"/>
    <property type="match status" value="1"/>
</dbReference>
<dbReference type="InterPro" id="IPR001279">
    <property type="entry name" value="Metallo-B-lactamas"/>
</dbReference>
<dbReference type="Pfam" id="PF00753">
    <property type="entry name" value="Lactamase_B"/>
    <property type="match status" value="1"/>
</dbReference>
<dbReference type="Proteomes" id="UP000279553">
    <property type="component" value="Unassembled WGS sequence"/>
</dbReference>
<dbReference type="RefSeq" id="WP_122390080.1">
    <property type="nucleotide sequence ID" value="NZ_RBRD01000292.1"/>
</dbReference>